<keyword evidence="1" id="KW-0732">Signal</keyword>
<reference evidence="2" key="2">
    <citation type="submission" date="2020-09" db="EMBL/GenBank/DDBJ databases">
        <authorList>
            <person name="Sun Q."/>
            <person name="Zhou Y."/>
        </authorList>
    </citation>
    <scope>NUCLEOTIDE SEQUENCE</scope>
    <source>
        <strain evidence="2">CGMCC 1.15794</strain>
    </source>
</reference>
<evidence type="ECO:0000256" key="1">
    <source>
        <dbReference type="SAM" id="SignalP"/>
    </source>
</evidence>
<reference evidence="2" key="1">
    <citation type="journal article" date="2014" name="Int. J. Syst. Evol. Microbiol.">
        <title>Complete genome sequence of Corynebacterium casei LMG S-19264T (=DSM 44701T), isolated from a smear-ripened cheese.</title>
        <authorList>
            <consortium name="US DOE Joint Genome Institute (JGI-PGF)"/>
            <person name="Walter F."/>
            <person name="Albersmeier A."/>
            <person name="Kalinowski J."/>
            <person name="Ruckert C."/>
        </authorList>
    </citation>
    <scope>NUCLEOTIDE SEQUENCE</scope>
    <source>
        <strain evidence="2">CGMCC 1.15794</strain>
    </source>
</reference>
<dbReference type="AlphaFoldDB" id="A0A917IE82"/>
<dbReference type="PROSITE" id="PS51257">
    <property type="entry name" value="PROKAR_LIPOPROTEIN"/>
    <property type="match status" value="1"/>
</dbReference>
<evidence type="ECO:0000313" key="3">
    <source>
        <dbReference type="Proteomes" id="UP000657592"/>
    </source>
</evidence>
<feature type="chain" id="PRO_5039123436" description="Lipoprotein" evidence="1">
    <location>
        <begin position="25"/>
        <end position="255"/>
    </location>
</feature>
<sequence>MRRGARRWGALLGAALLAALAGCATQPAGDDFPAGDARAITSSEAQQLAAVRLRNLTEGTRSVAFAVVEQSSELSFDGWFDYETGTGYGLLTDAEVPTLLLWNGEVAGEQALPDGADEAPLPIPDVDALATAWRGSALDPAASRLDAVLAVVAALGADRPENPLLLQQAGALWLGERTVDGAELTVFSGPVEDVAGATADPEAATTRYWLDESGLASRVDVRLGGEAAWTTIRYGDADGVVLGDPFAQGEPGAGP</sequence>
<comment type="caution">
    <text evidence="2">The sequence shown here is derived from an EMBL/GenBank/DDBJ whole genome shotgun (WGS) entry which is preliminary data.</text>
</comment>
<evidence type="ECO:0000313" key="2">
    <source>
        <dbReference type="EMBL" id="GGH40884.1"/>
    </source>
</evidence>
<feature type="signal peptide" evidence="1">
    <location>
        <begin position="1"/>
        <end position="24"/>
    </location>
</feature>
<protein>
    <recommendedName>
        <fullName evidence="4">Lipoprotein</fullName>
    </recommendedName>
</protein>
<accession>A0A917IE82</accession>
<evidence type="ECO:0008006" key="4">
    <source>
        <dbReference type="Google" id="ProtNLM"/>
    </source>
</evidence>
<proteinExistence type="predicted"/>
<dbReference type="EMBL" id="BMJY01000004">
    <property type="protein sequence ID" value="GGH40884.1"/>
    <property type="molecule type" value="Genomic_DNA"/>
</dbReference>
<keyword evidence="3" id="KW-1185">Reference proteome</keyword>
<dbReference type="Proteomes" id="UP000657592">
    <property type="component" value="Unassembled WGS sequence"/>
</dbReference>
<dbReference type="RefSeq" id="WP_188755477.1">
    <property type="nucleotide sequence ID" value="NZ_BMJY01000004.1"/>
</dbReference>
<organism evidence="2 3">
    <name type="scientific">Microbacterium album</name>
    <dbReference type="NCBI Taxonomy" id="2053191"/>
    <lineage>
        <taxon>Bacteria</taxon>
        <taxon>Bacillati</taxon>
        <taxon>Actinomycetota</taxon>
        <taxon>Actinomycetes</taxon>
        <taxon>Micrococcales</taxon>
        <taxon>Microbacteriaceae</taxon>
        <taxon>Microbacterium</taxon>
    </lineage>
</organism>
<gene>
    <name evidence="2" type="ORF">GCM10010921_13120</name>
</gene>
<name>A0A917IE82_9MICO</name>